<proteinExistence type="predicted"/>
<dbReference type="InParanoid" id="F4RQK8"/>
<evidence type="ECO:0000313" key="2">
    <source>
        <dbReference type="EMBL" id="EGG05317.1"/>
    </source>
</evidence>
<name>F4RQK8_MELLP</name>
<dbReference type="GeneID" id="18930208"/>
<reference evidence="3" key="1">
    <citation type="journal article" date="2011" name="Proc. Natl. Acad. Sci. U.S.A.">
        <title>Obligate biotrophy features unraveled by the genomic analysis of rust fungi.</title>
        <authorList>
            <person name="Duplessis S."/>
            <person name="Cuomo C.A."/>
            <person name="Lin Y.-C."/>
            <person name="Aerts A."/>
            <person name="Tisserant E."/>
            <person name="Veneault-Fourrey C."/>
            <person name="Joly D.L."/>
            <person name="Hacquard S."/>
            <person name="Amselem J."/>
            <person name="Cantarel B.L."/>
            <person name="Chiu R."/>
            <person name="Coutinho P.M."/>
            <person name="Feau N."/>
            <person name="Field M."/>
            <person name="Frey P."/>
            <person name="Gelhaye E."/>
            <person name="Goldberg J."/>
            <person name="Grabherr M.G."/>
            <person name="Kodira C.D."/>
            <person name="Kohler A."/>
            <person name="Kuees U."/>
            <person name="Lindquist E.A."/>
            <person name="Lucas S.M."/>
            <person name="Mago R."/>
            <person name="Mauceli E."/>
            <person name="Morin E."/>
            <person name="Murat C."/>
            <person name="Pangilinan J.L."/>
            <person name="Park R."/>
            <person name="Pearson M."/>
            <person name="Quesneville H."/>
            <person name="Rouhier N."/>
            <person name="Sakthikumar S."/>
            <person name="Salamov A.A."/>
            <person name="Schmutz J."/>
            <person name="Selles B."/>
            <person name="Shapiro H."/>
            <person name="Tanguay P."/>
            <person name="Tuskan G.A."/>
            <person name="Henrissat B."/>
            <person name="Van de Peer Y."/>
            <person name="Rouze P."/>
            <person name="Ellis J.G."/>
            <person name="Dodds P.N."/>
            <person name="Schein J.E."/>
            <person name="Zhong S."/>
            <person name="Hamelin R.C."/>
            <person name="Grigoriev I.V."/>
            <person name="Szabo L.J."/>
            <person name="Martin F."/>
        </authorList>
    </citation>
    <scope>NUCLEOTIDE SEQUENCE [LARGE SCALE GENOMIC DNA]</scope>
    <source>
        <strain evidence="3">98AG31 / pathotype 3-4-7</strain>
    </source>
</reference>
<keyword evidence="3" id="KW-1185">Reference proteome</keyword>
<dbReference type="VEuPathDB" id="FungiDB:MELLADRAFT_64085"/>
<gene>
    <name evidence="2" type="ORF">MELLADRAFT_64085</name>
</gene>
<dbReference type="RefSeq" id="XP_007411239.1">
    <property type="nucleotide sequence ID" value="XM_007411177.1"/>
</dbReference>
<protein>
    <submittedName>
        <fullName evidence="2">Uncharacterized protein</fullName>
    </submittedName>
</protein>
<dbReference type="Proteomes" id="UP000001072">
    <property type="component" value="Unassembled WGS sequence"/>
</dbReference>
<feature type="region of interest" description="Disordered" evidence="1">
    <location>
        <begin position="100"/>
        <end position="134"/>
    </location>
</feature>
<dbReference type="HOGENOM" id="CLU_376855_0_0_1"/>
<sequence>MTFSPVLWKLHILRDPTNLRSQRILEINSHQALLLVLPHLDSNNNKSIGDGASDQIDTDSTVHSKSIKVYEASSQESNQDYWEERIQNDIAYKPAIHAPKAIPKPIQRPKPASKEISAVHSSTKQDSTGDDSDRKIYLESSTSTSTGFYNLWAGTAGLNNILHIKDSRQPKEPKNSYKPINPLKYLHPEISQPFPHNPPKKSASSLEIHNHPDFSVTPVYRSADVAQMGHIPPETEFIGHQGLKYIHDYHTIIDTVTFHFYHVKMNYWPHDDSQHWTKQHTQPLELSKTQYSWPNFHNYRPFEPVMKLSSRPLSMNQGNPPQNFGQDPHGTRIEAYDKKLRNASEFFETKIFKPQKIGEQYKNKQEEILNYFEILRGNLITSFSQEKCHSLYILRMPDDFVNFVAYAVKLPQIRSQVKEQLETWIMCSNPKSSLSFVSKYALKWIHDQEDPEGKKDEGFYSKALHDWHYERNSKHYEMRLNKSWRHWSKFIHSRCHSNEHIFHELMMGFDDVRQRIESRIQSRIIGSQDNWFMPGELSDYVVLACKRKERAQIIKSDLERWITSGDSCSTSRMCTYALLWLDRIETFADKDYRLLVPTYSDTTAATLNGVLELDYKKRLDTAFEYWKDLMHMPWKVQENDSLYHNFINEQVESSAKCLHHIIKANIAKGIDPDQMDKQFATYVASALKYPEHSDTIKQHLTSWMVLPRAGSSLQFKVQVSLKWLQDKQCMLDSNSS</sequence>
<organism evidence="3">
    <name type="scientific">Melampsora larici-populina (strain 98AG31 / pathotype 3-4-7)</name>
    <name type="common">Poplar leaf rust fungus</name>
    <dbReference type="NCBI Taxonomy" id="747676"/>
    <lineage>
        <taxon>Eukaryota</taxon>
        <taxon>Fungi</taxon>
        <taxon>Dikarya</taxon>
        <taxon>Basidiomycota</taxon>
        <taxon>Pucciniomycotina</taxon>
        <taxon>Pucciniomycetes</taxon>
        <taxon>Pucciniales</taxon>
        <taxon>Melampsoraceae</taxon>
        <taxon>Melampsora</taxon>
    </lineage>
</organism>
<dbReference type="KEGG" id="mlr:MELLADRAFT_64085"/>
<evidence type="ECO:0000256" key="1">
    <source>
        <dbReference type="SAM" id="MobiDB-lite"/>
    </source>
</evidence>
<dbReference type="EMBL" id="GL883113">
    <property type="protein sequence ID" value="EGG05317.1"/>
    <property type="molecule type" value="Genomic_DNA"/>
</dbReference>
<dbReference type="AlphaFoldDB" id="F4RQK8"/>
<evidence type="ECO:0000313" key="3">
    <source>
        <dbReference type="Proteomes" id="UP000001072"/>
    </source>
</evidence>
<dbReference type="OrthoDB" id="10463480at2759"/>
<accession>F4RQK8</accession>